<dbReference type="RefSeq" id="WP_094694669.1">
    <property type="nucleotide sequence ID" value="NZ_JBDNSG010000018.1"/>
</dbReference>
<dbReference type="SUPFAM" id="SSF53300">
    <property type="entry name" value="vWA-like"/>
    <property type="match status" value="1"/>
</dbReference>
<evidence type="ECO:0000256" key="1">
    <source>
        <dbReference type="SAM" id="Phobius"/>
    </source>
</evidence>
<feature type="transmembrane region" description="Helical" evidence="1">
    <location>
        <begin position="315"/>
        <end position="337"/>
    </location>
</feature>
<evidence type="ECO:0000259" key="2">
    <source>
        <dbReference type="PROSITE" id="PS50234"/>
    </source>
</evidence>
<feature type="domain" description="VWFA" evidence="2">
    <location>
        <begin position="79"/>
        <end position="275"/>
    </location>
</feature>
<feature type="transmembrane region" description="Helical" evidence="1">
    <location>
        <begin position="12"/>
        <end position="34"/>
    </location>
</feature>
<protein>
    <submittedName>
        <fullName evidence="3">VWA domain-containing protein</fullName>
    </submittedName>
</protein>
<dbReference type="Pfam" id="PF13519">
    <property type="entry name" value="VWA_2"/>
    <property type="match status" value="1"/>
</dbReference>
<comment type="caution">
    <text evidence="3">The sequence shown here is derived from an EMBL/GenBank/DDBJ whole genome shotgun (WGS) entry which is preliminary data.</text>
</comment>
<proteinExistence type="predicted"/>
<keyword evidence="4" id="KW-1185">Reference proteome</keyword>
<dbReference type="PROSITE" id="PS50234">
    <property type="entry name" value="VWFA"/>
    <property type="match status" value="1"/>
</dbReference>
<dbReference type="Proteomes" id="UP000216451">
    <property type="component" value="Unassembled WGS sequence"/>
</dbReference>
<dbReference type="InterPro" id="IPR036465">
    <property type="entry name" value="vWFA_dom_sf"/>
</dbReference>
<keyword evidence="1" id="KW-0812">Transmembrane</keyword>
<dbReference type="InterPro" id="IPR002035">
    <property type="entry name" value="VWF_A"/>
</dbReference>
<evidence type="ECO:0000313" key="4">
    <source>
        <dbReference type="Proteomes" id="UP000216451"/>
    </source>
</evidence>
<organism evidence="3 4">
    <name type="scientific">Bifidobacterium aquikefiri</name>
    <dbReference type="NCBI Taxonomy" id="1653207"/>
    <lineage>
        <taxon>Bacteria</taxon>
        <taxon>Bacillati</taxon>
        <taxon>Actinomycetota</taxon>
        <taxon>Actinomycetes</taxon>
        <taxon>Bifidobacteriales</taxon>
        <taxon>Bifidobacteriaceae</taxon>
        <taxon>Bifidobacterium</taxon>
    </lineage>
</organism>
<dbReference type="AlphaFoldDB" id="A0A261G221"/>
<dbReference type="Gene3D" id="3.40.50.410">
    <property type="entry name" value="von Willebrand factor, type A domain"/>
    <property type="match status" value="1"/>
</dbReference>
<keyword evidence="1" id="KW-1133">Transmembrane helix</keyword>
<sequence length="342" mass="36265">MSGYMLSPSLGWIAGSIIAAILIVAAIVNVMLYVRRRNNSDTSLAACVRRSIIAVLIAIMALTPSVEATTTSQAINATDVYVAVDVTGSMAVDDAQYGSTDTISRLNAASKAVTDITALYPNASFAGLSFGASASLDVPLTPDSNALTNWADTLRTEPTASSTGSNLDAPLDKLLVNLKSTHDQHPDDSIILYIITDGEQTSSTTRRSFSSLRGYINDGFTIGVGSTAGGQVPVTQVTASGDQSQAGNWVIDPSTKKPAISKMDPKNLTAMADEISGSYIAVNARKTLSDSASKDASKQYRVTTTVKKRRRAMPVIWPFAIATGVLLLWEFGAWLAMSRRML</sequence>
<dbReference type="CDD" id="cd00198">
    <property type="entry name" value="vWFA"/>
    <property type="match status" value="1"/>
</dbReference>
<name>A0A261G221_9BIFI</name>
<gene>
    <name evidence="3" type="ORF">BAQU_1660</name>
</gene>
<reference evidence="3 4" key="1">
    <citation type="journal article" date="2017" name="BMC Genomics">
        <title>Comparative genomic and phylogenomic analyses of the Bifidobacteriaceae family.</title>
        <authorList>
            <person name="Lugli G.A."/>
            <person name="Milani C."/>
            <person name="Turroni F."/>
            <person name="Duranti S."/>
            <person name="Mancabelli L."/>
            <person name="Mangifesta M."/>
            <person name="Ferrario C."/>
            <person name="Modesto M."/>
            <person name="Mattarelli P."/>
            <person name="Jiri K."/>
            <person name="van Sinderen D."/>
            <person name="Ventura M."/>
        </authorList>
    </citation>
    <scope>NUCLEOTIDE SEQUENCE [LARGE SCALE GENOMIC DNA]</scope>
    <source>
        <strain evidence="3 4">LMG 28769</strain>
    </source>
</reference>
<dbReference type="OrthoDB" id="9814325at2"/>
<dbReference type="GeneID" id="98296320"/>
<dbReference type="EMBL" id="MWXA01000008">
    <property type="protein sequence ID" value="OZG65477.1"/>
    <property type="molecule type" value="Genomic_DNA"/>
</dbReference>
<keyword evidence="1" id="KW-0472">Membrane</keyword>
<evidence type="ECO:0000313" key="3">
    <source>
        <dbReference type="EMBL" id="OZG65477.1"/>
    </source>
</evidence>
<accession>A0A261G221</accession>